<sequence length="212" mass="23202">MYPQHTDHELQYSSILRAHGFIITWRTLLRQSSQFSPVAPSLLSQLPHLLCQSGQPCHVTLSVLLQLSHLSPHGGQLSPVAVSVLPQLGELCADGRRVLLDPGVLGWLLADQLSQLYELSLQLCEFNLQVSDGAVQLGVWAGLSPQGQQGSQKWGWCLSLAGCSIQPQYPGGSFLLSSSTHNYTQPAATRGQRRQEDMELQEVNLAVPAEEE</sequence>
<evidence type="ECO:0000313" key="2">
    <source>
        <dbReference type="Proteomes" id="UP000518266"/>
    </source>
</evidence>
<dbReference type="AlphaFoldDB" id="A0A7J5Z2T2"/>
<evidence type="ECO:0000313" key="1">
    <source>
        <dbReference type="EMBL" id="KAF3855950.1"/>
    </source>
</evidence>
<accession>A0A7J5Z2T2</accession>
<proteinExistence type="predicted"/>
<organism evidence="1 2">
    <name type="scientific">Dissostichus mawsoni</name>
    <name type="common">Antarctic cod</name>
    <dbReference type="NCBI Taxonomy" id="36200"/>
    <lineage>
        <taxon>Eukaryota</taxon>
        <taxon>Metazoa</taxon>
        <taxon>Chordata</taxon>
        <taxon>Craniata</taxon>
        <taxon>Vertebrata</taxon>
        <taxon>Euteleostomi</taxon>
        <taxon>Actinopterygii</taxon>
        <taxon>Neopterygii</taxon>
        <taxon>Teleostei</taxon>
        <taxon>Neoteleostei</taxon>
        <taxon>Acanthomorphata</taxon>
        <taxon>Eupercaria</taxon>
        <taxon>Perciformes</taxon>
        <taxon>Notothenioidei</taxon>
        <taxon>Nototheniidae</taxon>
        <taxon>Dissostichus</taxon>
    </lineage>
</organism>
<comment type="caution">
    <text evidence="1">The sequence shown here is derived from an EMBL/GenBank/DDBJ whole genome shotgun (WGS) entry which is preliminary data.</text>
</comment>
<gene>
    <name evidence="1" type="ORF">F7725_016673</name>
</gene>
<name>A0A7J5Z2T2_DISMA</name>
<dbReference type="Proteomes" id="UP000518266">
    <property type="component" value="Unassembled WGS sequence"/>
</dbReference>
<dbReference type="EMBL" id="JAAKFY010000006">
    <property type="protein sequence ID" value="KAF3855950.1"/>
    <property type="molecule type" value="Genomic_DNA"/>
</dbReference>
<keyword evidence="2" id="KW-1185">Reference proteome</keyword>
<reference evidence="1 2" key="1">
    <citation type="submission" date="2020-03" db="EMBL/GenBank/DDBJ databases">
        <title>Dissostichus mawsoni Genome sequencing and assembly.</title>
        <authorList>
            <person name="Park H."/>
        </authorList>
    </citation>
    <scope>NUCLEOTIDE SEQUENCE [LARGE SCALE GENOMIC DNA]</scope>
    <source>
        <strain evidence="1">DM0001</strain>
        <tissue evidence="1">Muscle</tissue>
    </source>
</reference>
<protein>
    <submittedName>
        <fullName evidence="1">Uncharacterized protein</fullName>
    </submittedName>
</protein>